<protein>
    <recommendedName>
        <fullName evidence="1">PiggyBac transposable element-derived protein domain-containing protein</fullName>
    </recommendedName>
</protein>
<accession>A0AAV8WUM7</accession>
<evidence type="ECO:0000313" key="2">
    <source>
        <dbReference type="EMBL" id="KAJ8930063.1"/>
    </source>
</evidence>
<feature type="domain" description="PiggyBac transposable element-derived protein" evidence="1">
    <location>
        <begin position="39"/>
        <end position="217"/>
    </location>
</feature>
<name>A0AAV8WUM7_9CUCU</name>
<evidence type="ECO:0000313" key="3">
    <source>
        <dbReference type="Proteomes" id="UP001162156"/>
    </source>
</evidence>
<sequence>MSYEHEQNQLLKLWQELEEQEAHLLGPKRLAKNKLKIIQFLLVCLRFDCKQTRAERRRIDKLAPIKSIFDRFVDHCKECYTPAEYMTIDEKLEAFRKRCRFRQYIPNKPVKYGIQVFMLVDARTFYAFNLEVYVGKLLEERFWLSNKPDIIVLRLVEPIGDFNRTITFDKWFAIYPLLLKPLNEYKLIAVSTLRKTKCKIPPSVLKILGRENVSYIPKKGIHVLFSALHKDDKIYPETTRYIRN</sequence>
<dbReference type="PANTHER" id="PTHR46599:SF6">
    <property type="entry name" value="DUAL SPECIFICITY PHOSPHATASE 26"/>
    <property type="match status" value="1"/>
</dbReference>
<comment type="caution">
    <text evidence="2">The sequence shown here is derived from an EMBL/GenBank/DDBJ whole genome shotgun (WGS) entry which is preliminary data.</text>
</comment>
<organism evidence="2 3">
    <name type="scientific">Rhamnusium bicolor</name>
    <dbReference type="NCBI Taxonomy" id="1586634"/>
    <lineage>
        <taxon>Eukaryota</taxon>
        <taxon>Metazoa</taxon>
        <taxon>Ecdysozoa</taxon>
        <taxon>Arthropoda</taxon>
        <taxon>Hexapoda</taxon>
        <taxon>Insecta</taxon>
        <taxon>Pterygota</taxon>
        <taxon>Neoptera</taxon>
        <taxon>Endopterygota</taxon>
        <taxon>Coleoptera</taxon>
        <taxon>Polyphaga</taxon>
        <taxon>Cucujiformia</taxon>
        <taxon>Chrysomeloidea</taxon>
        <taxon>Cerambycidae</taxon>
        <taxon>Lepturinae</taxon>
        <taxon>Rhagiini</taxon>
        <taxon>Rhamnusium</taxon>
    </lineage>
</organism>
<dbReference type="PANTHER" id="PTHR46599">
    <property type="entry name" value="PIGGYBAC TRANSPOSABLE ELEMENT-DERIVED PROTEIN 4"/>
    <property type="match status" value="1"/>
</dbReference>
<gene>
    <name evidence="2" type="ORF">NQ314_017186</name>
</gene>
<dbReference type="EMBL" id="JANEYF010004794">
    <property type="protein sequence ID" value="KAJ8930063.1"/>
    <property type="molecule type" value="Genomic_DNA"/>
</dbReference>
<keyword evidence="3" id="KW-1185">Reference proteome</keyword>
<dbReference type="Pfam" id="PF13843">
    <property type="entry name" value="DDE_Tnp_1_7"/>
    <property type="match status" value="1"/>
</dbReference>
<reference evidence="2" key="1">
    <citation type="journal article" date="2023" name="Insect Mol. Biol.">
        <title>Genome sequencing provides insights into the evolution of gene families encoding plant cell wall-degrading enzymes in longhorned beetles.</title>
        <authorList>
            <person name="Shin N.R."/>
            <person name="Okamura Y."/>
            <person name="Kirsch R."/>
            <person name="Pauchet Y."/>
        </authorList>
    </citation>
    <scope>NUCLEOTIDE SEQUENCE</scope>
    <source>
        <strain evidence="2">RBIC_L_NR</strain>
    </source>
</reference>
<dbReference type="AlphaFoldDB" id="A0AAV8WUM7"/>
<proteinExistence type="predicted"/>
<evidence type="ECO:0000259" key="1">
    <source>
        <dbReference type="Pfam" id="PF13843"/>
    </source>
</evidence>
<dbReference type="Proteomes" id="UP001162156">
    <property type="component" value="Unassembled WGS sequence"/>
</dbReference>
<dbReference type="InterPro" id="IPR029526">
    <property type="entry name" value="PGBD"/>
</dbReference>